<keyword evidence="2" id="KW-0175">Coiled coil</keyword>
<proteinExistence type="inferred from homology"/>
<dbReference type="Gene3D" id="2.40.420.20">
    <property type="match status" value="1"/>
</dbReference>
<evidence type="ECO:0000313" key="6">
    <source>
        <dbReference type="Proteomes" id="UP001595476"/>
    </source>
</evidence>
<dbReference type="InterPro" id="IPR006143">
    <property type="entry name" value="RND_pump_MFP"/>
</dbReference>
<feature type="region of interest" description="Disordered" evidence="3">
    <location>
        <begin position="346"/>
        <end position="375"/>
    </location>
</feature>
<dbReference type="NCBIfam" id="TIGR01730">
    <property type="entry name" value="RND_mfp"/>
    <property type="match status" value="1"/>
</dbReference>
<comment type="caution">
    <text evidence="5">The sequence shown here is derived from an EMBL/GenBank/DDBJ whole genome shotgun (WGS) entry which is preliminary data.</text>
</comment>
<dbReference type="PANTHER" id="PTHR30469:SF29">
    <property type="entry name" value="BLR2860 PROTEIN"/>
    <property type="match status" value="1"/>
</dbReference>
<evidence type="ECO:0000256" key="3">
    <source>
        <dbReference type="SAM" id="MobiDB-lite"/>
    </source>
</evidence>
<accession>A0ABV7HEQ0</accession>
<feature type="coiled-coil region" evidence="2">
    <location>
        <begin position="106"/>
        <end position="157"/>
    </location>
</feature>
<feature type="compositionally biased region" description="Basic and acidic residues" evidence="3">
    <location>
        <begin position="366"/>
        <end position="375"/>
    </location>
</feature>
<dbReference type="Pfam" id="PF25954">
    <property type="entry name" value="Beta-barrel_RND_2"/>
    <property type="match status" value="1"/>
</dbReference>
<evidence type="ECO:0000256" key="2">
    <source>
        <dbReference type="SAM" id="Coils"/>
    </source>
</evidence>
<dbReference type="Gene3D" id="2.40.50.100">
    <property type="match status" value="1"/>
</dbReference>
<dbReference type="InterPro" id="IPR058792">
    <property type="entry name" value="Beta-barrel_RND_2"/>
</dbReference>
<sequence>MNKSMWIALALSVGLLAWVVTGPGRTTSEVAQKEQVPLMKVQVVDEVASSVDLKIKLQGELLPARAVVLRAETQGRVASIDVDKAQKVNENQVLLSIAMDDRHARLEGAKAELLKAESDLEANRKLFKRGLLSASQLKQDEANYASAKAALSQIKTEIDHTRVKAPFNGVVDDRFVEVGDYLKSGDELARVLDITTLKMTGWVPQQKAASLSVGQDVETTLVNGKKLHGKISYVAPQANTETRAFKVEVTIKPEKHIKLLGSSVSAEITTEQITAHFLSPSAISLGTDGTLLVKTVNEESKVESYPVEVLQSEASGLWIRGLPDRVRVITVGQGFVIEGQQVEISSVDAEKNEPTTSVSEASTKPLADEKTAQEV</sequence>
<name>A0ABV7HEQ0_9GAMM</name>
<dbReference type="EMBL" id="JBHRSZ010000004">
    <property type="protein sequence ID" value="MFC3150940.1"/>
    <property type="molecule type" value="Genomic_DNA"/>
</dbReference>
<evidence type="ECO:0000259" key="4">
    <source>
        <dbReference type="Pfam" id="PF25954"/>
    </source>
</evidence>
<comment type="similarity">
    <text evidence="1">Belongs to the membrane fusion protein (MFP) (TC 8.A.1) family.</text>
</comment>
<evidence type="ECO:0000313" key="5">
    <source>
        <dbReference type="EMBL" id="MFC3150940.1"/>
    </source>
</evidence>
<gene>
    <name evidence="5" type="ORF">ACFOEK_07865</name>
</gene>
<dbReference type="PANTHER" id="PTHR30469">
    <property type="entry name" value="MULTIDRUG RESISTANCE PROTEIN MDTA"/>
    <property type="match status" value="1"/>
</dbReference>
<dbReference type="Gene3D" id="1.10.287.470">
    <property type="entry name" value="Helix hairpin bin"/>
    <property type="match status" value="1"/>
</dbReference>
<keyword evidence="6" id="KW-1185">Reference proteome</keyword>
<dbReference type="SUPFAM" id="SSF111369">
    <property type="entry name" value="HlyD-like secretion proteins"/>
    <property type="match status" value="1"/>
</dbReference>
<dbReference type="RefSeq" id="WP_386718787.1">
    <property type="nucleotide sequence ID" value="NZ_JBHRSZ010000004.1"/>
</dbReference>
<feature type="domain" description="CusB-like beta-barrel" evidence="4">
    <location>
        <begin position="203"/>
        <end position="253"/>
    </location>
</feature>
<evidence type="ECO:0000256" key="1">
    <source>
        <dbReference type="ARBA" id="ARBA00009477"/>
    </source>
</evidence>
<dbReference type="Proteomes" id="UP001595476">
    <property type="component" value="Unassembled WGS sequence"/>
</dbReference>
<organism evidence="5 6">
    <name type="scientific">Litoribrevibacter euphylliae</name>
    <dbReference type="NCBI Taxonomy" id="1834034"/>
    <lineage>
        <taxon>Bacteria</taxon>
        <taxon>Pseudomonadati</taxon>
        <taxon>Pseudomonadota</taxon>
        <taxon>Gammaproteobacteria</taxon>
        <taxon>Oceanospirillales</taxon>
        <taxon>Oceanospirillaceae</taxon>
        <taxon>Litoribrevibacter</taxon>
    </lineage>
</organism>
<protein>
    <submittedName>
        <fullName evidence="5">Efflux RND transporter periplasmic adaptor subunit</fullName>
    </submittedName>
</protein>
<reference evidence="6" key="1">
    <citation type="journal article" date="2019" name="Int. J. Syst. Evol. Microbiol.">
        <title>The Global Catalogue of Microorganisms (GCM) 10K type strain sequencing project: providing services to taxonomists for standard genome sequencing and annotation.</title>
        <authorList>
            <consortium name="The Broad Institute Genomics Platform"/>
            <consortium name="The Broad Institute Genome Sequencing Center for Infectious Disease"/>
            <person name="Wu L."/>
            <person name="Ma J."/>
        </authorList>
    </citation>
    <scope>NUCLEOTIDE SEQUENCE [LARGE SCALE GENOMIC DNA]</scope>
    <source>
        <strain evidence="6">KCTC 52438</strain>
    </source>
</reference>
<dbReference type="Gene3D" id="2.40.30.170">
    <property type="match status" value="1"/>
</dbReference>